<accession>A0A6C0KXF1</accession>
<protein>
    <submittedName>
        <fullName evidence="1">Uncharacterized protein</fullName>
    </submittedName>
</protein>
<proteinExistence type="predicted"/>
<dbReference type="EMBL" id="MN740983">
    <property type="protein sequence ID" value="QHU21174.1"/>
    <property type="molecule type" value="Genomic_DNA"/>
</dbReference>
<name>A0A6C0KXF1_9ZZZZ</name>
<reference evidence="1" key="1">
    <citation type="journal article" date="2020" name="Nature">
        <title>Giant virus diversity and host interactions through global metagenomics.</title>
        <authorList>
            <person name="Schulz F."/>
            <person name="Roux S."/>
            <person name="Paez-Espino D."/>
            <person name="Jungbluth S."/>
            <person name="Walsh D.A."/>
            <person name="Denef V.J."/>
            <person name="McMahon K.D."/>
            <person name="Konstantinidis K.T."/>
            <person name="Eloe-Fadrosh E.A."/>
            <person name="Kyrpides N.C."/>
            <person name="Woyke T."/>
        </authorList>
    </citation>
    <scope>NUCLEOTIDE SEQUENCE</scope>
    <source>
        <strain evidence="1">GVMAG-S-3300013094-100</strain>
    </source>
</reference>
<evidence type="ECO:0000313" key="1">
    <source>
        <dbReference type="EMBL" id="QHU21174.1"/>
    </source>
</evidence>
<dbReference type="AlphaFoldDB" id="A0A6C0KXF1"/>
<organism evidence="1">
    <name type="scientific">viral metagenome</name>
    <dbReference type="NCBI Taxonomy" id="1070528"/>
    <lineage>
        <taxon>unclassified sequences</taxon>
        <taxon>metagenomes</taxon>
        <taxon>organismal metagenomes</taxon>
    </lineage>
</organism>
<sequence>MTKPPVIWFDKEEEYLKYLQQLSQHLSERYMELYKRTHAKQTNLRLPAIILSSFSGVASFGNTSFPQKYQRYVSISVGLINITIAMIQTYESYLKIADTVSKALTVSISLKKLADDIYCEMYIPIEDRETNGITFLRDAFSRYGAIIYQAPPLEDESIDKDKNADIINKIGSEIKKYNKAVRVEHGNTLIEPMTPSPLRNNGNMMSSDNRKFFEELNKTMKEGGLPSGPTASFAKGLERTMTGAVAGAAAATLPRSKSIFQGIKQETGIELSNVKVEK</sequence>